<evidence type="ECO:0000256" key="2">
    <source>
        <dbReference type="SAM" id="Coils"/>
    </source>
</evidence>
<feature type="coiled-coil region" evidence="2">
    <location>
        <begin position="632"/>
        <end position="668"/>
    </location>
</feature>
<evidence type="ECO:0000256" key="3">
    <source>
        <dbReference type="SAM" id="MobiDB-lite"/>
    </source>
</evidence>
<name>F8NLM9_SERL9</name>
<feature type="region of interest" description="Disordered" evidence="3">
    <location>
        <begin position="1166"/>
        <end position="1209"/>
    </location>
</feature>
<feature type="compositionally biased region" description="Polar residues" evidence="3">
    <location>
        <begin position="371"/>
        <end position="385"/>
    </location>
</feature>
<proteinExistence type="predicted"/>
<gene>
    <name evidence="4" type="ORF">SERLADRAFT_434082</name>
</gene>
<dbReference type="EMBL" id="GL945430">
    <property type="protein sequence ID" value="EGO28210.1"/>
    <property type="molecule type" value="Genomic_DNA"/>
</dbReference>
<dbReference type="GeneID" id="18814304"/>
<feature type="compositionally biased region" description="Polar residues" evidence="3">
    <location>
        <begin position="144"/>
        <end position="154"/>
    </location>
</feature>
<dbReference type="RefSeq" id="XP_007314409.1">
    <property type="nucleotide sequence ID" value="XM_007314347.1"/>
</dbReference>
<sequence length="1621" mass="175539">MAFSDGEKTSRKVRKAPELMITSQRNTGRIATVVNNVTDEVFPFSSETVSHPTPSTGVPSARGMLHPPSLSLVSKAGMTLNVSPQTKRFSAMNINKKFLEKNSASSSSGQTISNSIAVKPGSLGSRLVGQPAISHSRLVTAKLTSARSPQTSATAGVGWPKSSSVASPSVSPMSTTNTPVHTVPVFPSVQQLPYIRNIPQPSPAALSMTAGGKGRSSRVAWSNAQNSPNVSGVGGTTQIDFPTASEVAQGIPLPLNSNISHEKDGESASHKKQRLQEADTFRGLHLNPNAHHWDEMEEDDDNFLDGVIEFGDGRQYRIASTSIPSRSPSPPSIEARPSLGSPHHEAIDGVPSLDVLSSKGQRLGHDFDRSWPQQSVSPILNSQRTGPPPSMSCVPHHSSHSPRSHTRALFNERSNRLEPCSPVLSLFRYAQEEPQLNLKQNSISSSLYTRDSPEQPPVSPTHHIRLLQKSSPSSSIDDISPGSFCGGVSTGLDMSNQNTKQAQDVSVPASNGNTVCHPSVLVKDHASRCKEKFFSGSDGQSTGMCNAGDALVPESFQEEIGKHQVHRVTSYMQQQPSLQPSSTPSASLPSRCANENVPTRLATFPQRPSVALSSSEDIEVVHKATMHLSAERARERWQKDEEERELNKERARLKAADIEEKMKVREKQVKVGMKGHIASRVEAPHRTDDAKVVESLELAISETARSMTLVSPGSNLRASEDPIILPPLRATLTSSVEISSAPPTHPGLHDLNAAQLKSWRNRRTIPSAESWAATKLLPNVPPVLHGDDPLPDVPDEKLEIIEFSDIGKFVEVLEPSSGSKHDAFRETGAVISLSSISSNHAISTWPSCDVCQKINSQYRGRKFIDPDHLSVCVPCQLKSYEDPGQSQLLQIRNELKAPASLHHINTSYATVAEDTKKIGSNLLEISQVIAESPASTQTKKIWDTTCYREASMSALDHAMSRIKGALDGMQTGGLDRGVEGSSPKTASSVLEPKSEQTTKQTPARPKNPTFELSQFHDIPNVTSHEIVSEPPSSLINLVIHLPSISRPLNFLPKRQLQLFGSAPNRVRWEILSRDSPGECVEREVLFCDSFLFPKVQSGQYRVSLPATRARLLTSQFFCPSDPKVNLPSSVSRPAGAYSLRTLSSSSNIQIHSLSATDMAQLSSIDVTSCSPPPDYSPQHEPTSSNCDIRSHKRQRKMPVGSSVGFYRDPTINSGTDSGLHVEFTVVSELEPQLPTVTTETSVTSTTPSAGSFLSVSSTLDIDTTGSPALLGHMIVGTGCTSPNAQMSTKIEPREPNLYLKRPTIANRSQPLDNSWGKSPLSLATIETVGRLPDPEHLKAVWSQRSDNVQRSIGNSLEGIGDDLTALPFTLQDVRSEDDGTPPPSGSLIPSKVSLYNVTRAFQQRPPPSDVIDPRSTEIPLSPINKAPVRPSAAMSYPHPLPLSPNVHPSGVTYYPPLVAHAPSMAYAPTASPPRMPINGLSPFNQPVWMPLPTPPSQHHHHGLVRPVPSPYSAHLITYSSSTGNTFYTVSPSIQAAQSNLHLNRGEEGRSRHIPLLSASQSAPLRSNILPYPGSPPTTHLASRIPSQHCTVHVPLDCQNVFVPPLAVQRNHIEYQISQPLG</sequence>
<feature type="compositionally biased region" description="Low complexity" evidence="3">
    <location>
        <begin position="162"/>
        <end position="174"/>
    </location>
</feature>
<dbReference type="PANTHER" id="PTHR13037">
    <property type="entry name" value="FORMIN"/>
    <property type="match status" value="1"/>
</dbReference>
<dbReference type="OrthoDB" id="2504896at2759"/>
<feature type="compositionally biased region" description="Low complexity" evidence="3">
    <location>
        <begin position="320"/>
        <end position="338"/>
    </location>
</feature>
<feature type="region of interest" description="Disordered" evidence="3">
    <location>
        <begin position="970"/>
        <end position="1013"/>
    </location>
</feature>
<dbReference type="Proteomes" id="UP000008064">
    <property type="component" value="Unassembled WGS sequence"/>
</dbReference>
<feature type="region of interest" description="Disordered" evidence="3">
    <location>
        <begin position="1403"/>
        <end position="1424"/>
    </location>
</feature>
<accession>F8NLM9</accession>
<feature type="region of interest" description="Disordered" evidence="3">
    <location>
        <begin position="320"/>
        <end position="343"/>
    </location>
</feature>
<keyword evidence="2" id="KW-0175">Coiled coil</keyword>
<feature type="region of interest" description="Disordered" evidence="3">
    <location>
        <begin position="144"/>
        <end position="178"/>
    </location>
</feature>
<keyword evidence="1" id="KW-0945">Host-virus interaction</keyword>
<reference evidence="4" key="1">
    <citation type="submission" date="2011-04" db="EMBL/GenBank/DDBJ databases">
        <title>Evolution of plant cell wall degrading machinery underlies the functional diversity of forest fungi.</title>
        <authorList>
            <consortium name="US DOE Joint Genome Institute (JGI-PGF)"/>
            <person name="Eastwood D.C."/>
            <person name="Floudas D."/>
            <person name="Binder M."/>
            <person name="Majcherczyk A."/>
            <person name="Schneider P."/>
            <person name="Aerts A."/>
            <person name="Asiegbu F.O."/>
            <person name="Baker S.E."/>
            <person name="Barry K."/>
            <person name="Bendiksby M."/>
            <person name="Blumentritt M."/>
            <person name="Coutinho P.M."/>
            <person name="Cullen D."/>
            <person name="Cullen D."/>
            <person name="Gathman A."/>
            <person name="Goodell B."/>
            <person name="Henrissat B."/>
            <person name="Ihrmark K."/>
            <person name="Kauserud H."/>
            <person name="Kohler A."/>
            <person name="LaButti K."/>
            <person name="Lapidus A."/>
            <person name="Lavin J.L."/>
            <person name="Lee Y.-H."/>
            <person name="Lindquist E."/>
            <person name="Lilly W."/>
            <person name="Lucas S."/>
            <person name="Morin E."/>
            <person name="Murat C."/>
            <person name="Oguiza J.A."/>
            <person name="Park J."/>
            <person name="Pisabarro A.G."/>
            <person name="Riley R."/>
            <person name="Rosling A."/>
            <person name="Salamov A."/>
            <person name="Schmidt O."/>
            <person name="Schmutz J."/>
            <person name="Skrede I."/>
            <person name="Stenlid J."/>
            <person name="Wiebenga A."/>
            <person name="Xie X."/>
            <person name="Kues U."/>
            <person name="Hibbett D.S."/>
            <person name="Hoffmeister D."/>
            <person name="Hogberg N."/>
            <person name="Martin F."/>
            <person name="Grigoriev I.V."/>
            <person name="Watkinson S.C."/>
        </authorList>
    </citation>
    <scope>NUCLEOTIDE SEQUENCE</scope>
    <source>
        <strain evidence="4">S7.9</strain>
    </source>
</reference>
<dbReference type="KEGG" id="sla:SERLADRAFT_434082"/>
<evidence type="ECO:0000313" key="4">
    <source>
        <dbReference type="EMBL" id="EGO28210.1"/>
    </source>
</evidence>
<dbReference type="HOGENOM" id="CLU_003718_0_0_1"/>
<evidence type="ECO:0000256" key="1">
    <source>
        <dbReference type="ARBA" id="ARBA00022581"/>
    </source>
</evidence>
<dbReference type="PANTHER" id="PTHR13037:SF24">
    <property type="entry name" value="POLYCOMB PROTEIN PCL-RELATED"/>
    <property type="match status" value="1"/>
</dbReference>
<protein>
    <submittedName>
        <fullName evidence="4">Uncharacterized protein</fullName>
    </submittedName>
</protein>
<organism>
    <name type="scientific">Serpula lacrymans var. lacrymans (strain S7.9)</name>
    <name type="common">Dry rot fungus</name>
    <dbReference type="NCBI Taxonomy" id="578457"/>
    <lineage>
        <taxon>Eukaryota</taxon>
        <taxon>Fungi</taxon>
        <taxon>Dikarya</taxon>
        <taxon>Basidiomycota</taxon>
        <taxon>Agaricomycotina</taxon>
        <taxon>Agaricomycetes</taxon>
        <taxon>Agaricomycetidae</taxon>
        <taxon>Boletales</taxon>
        <taxon>Coniophorineae</taxon>
        <taxon>Serpulaceae</taxon>
        <taxon>Serpula</taxon>
    </lineage>
</organism>
<feature type="region of interest" description="Disordered" evidence="3">
    <location>
        <begin position="367"/>
        <end position="405"/>
    </location>
</feature>